<dbReference type="PANTHER" id="PTHR12298">
    <property type="entry name" value="PCDC2 PROGRAMMED CELL DEATH PROTEIN 2 -RELATED"/>
    <property type="match status" value="1"/>
</dbReference>
<protein>
    <recommendedName>
        <fullName evidence="6">MYND-type domain-containing protein</fullName>
    </recommendedName>
</protein>
<dbReference type="Gene3D" id="6.10.140.2220">
    <property type="match status" value="1"/>
</dbReference>
<dbReference type="InterPro" id="IPR002893">
    <property type="entry name" value="Znf_MYND"/>
</dbReference>
<dbReference type="OrthoDB" id="443682at2759"/>
<dbReference type="AlphaFoldDB" id="A0A9P1IFU8"/>
<dbReference type="PROSITE" id="PS50865">
    <property type="entry name" value="ZF_MYND_2"/>
    <property type="match status" value="1"/>
</dbReference>
<dbReference type="EMBL" id="CANHGI010000003">
    <property type="protein sequence ID" value="CAI5444361.1"/>
    <property type="molecule type" value="Genomic_DNA"/>
</dbReference>
<dbReference type="InterPro" id="IPR007320">
    <property type="entry name" value="PDCD2_C"/>
</dbReference>
<organism evidence="7 8">
    <name type="scientific">Caenorhabditis angaria</name>
    <dbReference type="NCBI Taxonomy" id="860376"/>
    <lineage>
        <taxon>Eukaryota</taxon>
        <taxon>Metazoa</taxon>
        <taxon>Ecdysozoa</taxon>
        <taxon>Nematoda</taxon>
        <taxon>Chromadorea</taxon>
        <taxon>Rhabditida</taxon>
        <taxon>Rhabditina</taxon>
        <taxon>Rhabditomorpha</taxon>
        <taxon>Rhabditoidea</taxon>
        <taxon>Rhabditidae</taxon>
        <taxon>Peloderinae</taxon>
        <taxon>Caenorhabditis</taxon>
    </lineage>
</organism>
<gene>
    <name evidence="7" type="ORF">CAMP_LOCUS6998</name>
</gene>
<keyword evidence="1" id="KW-0479">Metal-binding</keyword>
<proteinExistence type="predicted"/>
<reference evidence="7" key="1">
    <citation type="submission" date="2022-11" db="EMBL/GenBank/DDBJ databases">
        <authorList>
            <person name="Kikuchi T."/>
        </authorList>
    </citation>
    <scope>NUCLEOTIDE SEQUENCE</scope>
    <source>
        <strain evidence="7">PS1010</strain>
    </source>
</reference>
<dbReference type="Proteomes" id="UP001152747">
    <property type="component" value="Unassembled WGS sequence"/>
</dbReference>
<evidence type="ECO:0000313" key="8">
    <source>
        <dbReference type="Proteomes" id="UP001152747"/>
    </source>
</evidence>
<feature type="domain" description="MYND-type" evidence="6">
    <location>
        <begin position="146"/>
        <end position="182"/>
    </location>
</feature>
<evidence type="ECO:0000256" key="3">
    <source>
        <dbReference type="ARBA" id="ARBA00022833"/>
    </source>
</evidence>
<evidence type="ECO:0000256" key="1">
    <source>
        <dbReference type="ARBA" id="ARBA00022723"/>
    </source>
</evidence>
<dbReference type="Pfam" id="PF01753">
    <property type="entry name" value="zf-MYND"/>
    <property type="match status" value="1"/>
</dbReference>
<keyword evidence="2 4" id="KW-0863">Zinc-finger</keyword>
<dbReference type="GO" id="GO:0005634">
    <property type="term" value="C:nucleus"/>
    <property type="evidence" value="ECO:0007669"/>
    <property type="project" value="TreeGrafter"/>
</dbReference>
<dbReference type="GO" id="GO:0005737">
    <property type="term" value="C:cytoplasm"/>
    <property type="evidence" value="ECO:0007669"/>
    <property type="project" value="InterPro"/>
</dbReference>
<evidence type="ECO:0000256" key="2">
    <source>
        <dbReference type="ARBA" id="ARBA00022771"/>
    </source>
</evidence>
<keyword evidence="8" id="KW-1185">Reference proteome</keyword>
<comment type="caution">
    <text evidence="7">The sequence shown here is derived from an EMBL/GenBank/DDBJ whole genome shotgun (WGS) entry which is preliminary data.</text>
</comment>
<name>A0A9P1IFU8_9PELO</name>
<evidence type="ECO:0000256" key="5">
    <source>
        <dbReference type="SAM" id="MobiDB-lite"/>
    </source>
</evidence>
<dbReference type="GO" id="GO:0008270">
    <property type="term" value="F:zinc ion binding"/>
    <property type="evidence" value="ECO:0007669"/>
    <property type="project" value="UniProtKB-KW"/>
</dbReference>
<dbReference type="Pfam" id="PF04194">
    <property type="entry name" value="PDCD2_C"/>
    <property type="match status" value="1"/>
</dbReference>
<evidence type="ECO:0000259" key="6">
    <source>
        <dbReference type="PROSITE" id="PS50865"/>
    </source>
</evidence>
<dbReference type="PANTHER" id="PTHR12298:SF4">
    <property type="entry name" value="PROGRAMMED CELL DEATH PROTEIN 2"/>
    <property type="match status" value="1"/>
</dbReference>
<feature type="region of interest" description="Disordered" evidence="5">
    <location>
        <begin position="221"/>
        <end position="246"/>
    </location>
</feature>
<keyword evidence="3" id="KW-0862">Zinc</keyword>
<evidence type="ECO:0000256" key="4">
    <source>
        <dbReference type="PROSITE-ProRule" id="PRU00134"/>
    </source>
</evidence>
<dbReference type="SUPFAM" id="SSF144232">
    <property type="entry name" value="HIT/MYND zinc finger-like"/>
    <property type="match status" value="1"/>
</dbReference>
<accession>A0A9P1IFU8</accession>
<feature type="compositionally biased region" description="Acidic residues" evidence="5">
    <location>
        <begin position="225"/>
        <end position="243"/>
    </location>
</feature>
<evidence type="ECO:0000313" key="7">
    <source>
        <dbReference type="EMBL" id="CAI5444361.1"/>
    </source>
</evidence>
<sequence length="391" mass="44340">MQVDPHDTPVHLGFGLELQPSDLYRLKSHYLPLGKIGGKPAWLNPQHLPKPDDLLCKTCQKPCAFLAQITANSPQDPEYSFHRFLYFFVCRNPTCSKINDSSNLIALRCGLPRKNAFFGHDGPIDPDFDGDVEDPHFDAKIYAKCCAICGCSASKKCAKCQAVWYCSKEHQAIDWKIHKTTCCAPEIAENPAENEPKNPANPFVFKEFGMEIDQEYVPSNLFDGISDDEEDEEGEDSDDETEEDRQARMKEFNKFVQQNKDKNVDLTKEDLDQAVAEQKKDQDFEKFNRLVSLNPDQIIRYKRNGEPLKATSKSGNLAENQPEEIACCDLCGKPRRFELQLMPHLLSLIDVDAIGQSIDWASVYIYTCSATCQIPNDGYAKEFVTKQDFID</sequence>